<dbReference type="InterPro" id="IPR037519">
    <property type="entry name" value="LITAF_fam"/>
</dbReference>
<reference evidence="11 12" key="1">
    <citation type="submission" date="2023-09" db="EMBL/GenBank/DDBJ databases">
        <authorList>
            <person name="Wang M."/>
        </authorList>
    </citation>
    <scope>NUCLEOTIDE SEQUENCE [LARGE SCALE GENOMIC DNA]</scope>
    <source>
        <strain evidence="11">GT-2023</strain>
        <tissue evidence="11">Liver</tissue>
    </source>
</reference>
<dbReference type="PANTHER" id="PTHR23292">
    <property type="entry name" value="LIPOPOLYSACCHARIDE-INDUCED TUMOR NECROSIS FACTOR-ALPHA FACTOR"/>
    <property type="match status" value="1"/>
</dbReference>
<feature type="region of interest" description="Disordered" evidence="8">
    <location>
        <begin position="1"/>
        <end position="35"/>
    </location>
</feature>
<feature type="domain" description="LITAF" evidence="10">
    <location>
        <begin position="134"/>
        <end position="218"/>
    </location>
</feature>
<gene>
    <name evidence="11" type="ORF">QQF64_024717</name>
</gene>
<dbReference type="PROSITE" id="PS51837">
    <property type="entry name" value="LITAF"/>
    <property type="match status" value="1"/>
</dbReference>
<proteinExistence type="inferred from homology"/>
<name>A0ABR3NMB3_9TELE</name>
<dbReference type="Pfam" id="PF10601">
    <property type="entry name" value="zf-LITAF-like"/>
    <property type="match status" value="1"/>
</dbReference>
<comment type="subcellular location">
    <subcellularLocation>
        <location evidence="1">Endosome membrane</location>
        <topology evidence="1">Peripheral membrane protein</topology>
        <orientation evidence="1">Cytoplasmic side</orientation>
    </subcellularLocation>
    <subcellularLocation>
        <location evidence="2">Late endosome membrane</location>
    </subcellularLocation>
    <subcellularLocation>
        <location evidence="3">Lysosome membrane</location>
        <topology evidence="3">Peripheral membrane protein</topology>
        <orientation evidence="3">Cytoplasmic side</orientation>
    </subcellularLocation>
</comment>
<evidence type="ECO:0000256" key="4">
    <source>
        <dbReference type="ARBA" id="ARBA00005975"/>
    </source>
</evidence>
<evidence type="ECO:0000256" key="7">
    <source>
        <dbReference type="ARBA" id="ARBA00023136"/>
    </source>
</evidence>
<keyword evidence="12" id="KW-1185">Reference proteome</keyword>
<evidence type="ECO:0000256" key="2">
    <source>
        <dbReference type="ARBA" id="ARBA00004414"/>
    </source>
</evidence>
<organism evidence="11 12">
    <name type="scientific">Cirrhinus molitorella</name>
    <name type="common">mud carp</name>
    <dbReference type="NCBI Taxonomy" id="172907"/>
    <lineage>
        <taxon>Eukaryota</taxon>
        <taxon>Metazoa</taxon>
        <taxon>Chordata</taxon>
        <taxon>Craniata</taxon>
        <taxon>Vertebrata</taxon>
        <taxon>Euteleostomi</taxon>
        <taxon>Actinopterygii</taxon>
        <taxon>Neopterygii</taxon>
        <taxon>Teleostei</taxon>
        <taxon>Ostariophysi</taxon>
        <taxon>Cypriniformes</taxon>
        <taxon>Cyprinidae</taxon>
        <taxon>Labeoninae</taxon>
        <taxon>Labeonini</taxon>
        <taxon>Cirrhinus</taxon>
    </lineage>
</organism>
<sequence length="221" mass="24610">MISAAHTLPLPATPGERKKSNLPGNSRTPHPFISTKSLLLGPVGKLITYKICVNWFQSNHQRQPQQDSLHPAKDRMSADGTGDPPPYVIPVEGAKGSNVKVYHVHTPFTPQGTTIGDSRIPMESARPAQSTEAKNKFVSYDSYELGRNPGMATCTSCQQQVLTNVTYKVGVYAWLMCLLFILCGFVLCCCLIPFFMKFFKDVYHTCPKCNKILHIEKKRCC</sequence>
<evidence type="ECO:0000256" key="1">
    <source>
        <dbReference type="ARBA" id="ARBA00004125"/>
    </source>
</evidence>
<evidence type="ECO:0000256" key="8">
    <source>
        <dbReference type="SAM" id="MobiDB-lite"/>
    </source>
</evidence>
<evidence type="ECO:0000256" key="5">
    <source>
        <dbReference type="ARBA" id="ARBA00022723"/>
    </source>
</evidence>
<evidence type="ECO:0000256" key="9">
    <source>
        <dbReference type="SAM" id="Phobius"/>
    </source>
</evidence>
<evidence type="ECO:0000313" key="11">
    <source>
        <dbReference type="EMBL" id="KAL1278044.1"/>
    </source>
</evidence>
<feature type="transmembrane region" description="Helical" evidence="9">
    <location>
        <begin position="171"/>
        <end position="195"/>
    </location>
</feature>
<dbReference type="SMART" id="SM00714">
    <property type="entry name" value="LITAF"/>
    <property type="match status" value="1"/>
</dbReference>
<evidence type="ECO:0000259" key="10">
    <source>
        <dbReference type="PROSITE" id="PS51837"/>
    </source>
</evidence>
<comment type="caution">
    <text evidence="11">The sequence shown here is derived from an EMBL/GenBank/DDBJ whole genome shotgun (WGS) entry which is preliminary data.</text>
</comment>
<keyword evidence="5" id="KW-0479">Metal-binding</keyword>
<accession>A0ABR3NMB3</accession>
<evidence type="ECO:0000256" key="6">
    <source>
        <dbReference type="ARBA" id="ARBA00022833"/>
    </source>
</evidence>
<dbReference type="InterPro" id="IPR006629">
    <property type="entry name" value="LITAF"/>
</dbReference>
<dbReference type="PANTHER" id="PTHR23292:SF28">
    <property type="entry name" value="LIPOPOLYSACCHARIDE-INDUCED TUMOR NECROSIS FACTOR-ALPHA FACTOR-LIKE"/>
    <property type="match status" value="1"/>
</dbReference>
<evidence type="ECO:0000313" key="12">
    <source>
        <dbReference type="Proteomes" id="UP001558613"/>
    </source>
</evidence>
<protein>
    <recommendedName>
        <fullName evidence="10">LITAF domain-containing protein</fullName>
    </recommendedName>
</protein>
<keyword evidence="9" id="KW-1133">Transmembrane helix</keyword>
<keyword evidence="6" id="KW-0862">Zinc</keyword>
<keyword evidence="7 9" id="KW-0472">Membrane</keyword>
<evidence type="ECO:0000256" key="3">
    <source>
        <dbReference type="ARBA" id="ARBA00004630"/>
    </source>
</evidence>
<dbReference type="Proteomes" id="UP001558613">
    <property type="component" value="Unassembled WGS sequence"/>
</dbReference>
<keyword evidence="9" id="KW-0812">Transmembrane</keyword>
<dbReference type="EMBL" id="JAYMGO010000003">
    <property type="protein sequence ID" value="KAL1278044.1"/>
    <property type="molecule type" value="Genomic_DNA"/>
</dbReference>
<comment type="similarity">
    <text evidence="4">Belongs to the CDIP1/LITAF family.</text>
</comment>
<feature type="region of interest" description="Disordered" evidence="8">
    <location>
        <begin position="60"/>
        <end position="84"/>
    </location>
</feature>